<evidence type="ECO:0000313" key="3">
    <source>
        <dbReference type="EMBL" id="NYF80696.1"/>
    </source>
</evidence>
<feature type="signal peptide" evidence="2">
    <location>
        <begin position="1"/>
        <end position="26"/>
    </location>
</feature>
<dbReference type="Proteomes" id="UP000589520">
    <property type="component" value="Unassembled WGS sequence"/>
</dbReference>
<evidence type="ECO:0000256" key="2">
    <source>
        <dbReference type="SAM" id="SignalP"/>
    </source>
</evidence>
<dbReference type="InterPro" id="IPR022236">
    <property type="entry name" value="DUF3761"/>
</dbReference>
<feature type="compositionally biased region" description="Low complexity" evidence="1">
    <location>
        <begin position="64"/>
        <end position="75"/>
    </location>
</feature>
<evidence type="ECO:0000256" key="1">
    <source>
        <dbReference type="SAM" id="MobiDB-lite"/>
    </source>
</evidence>
<dbReference type="EMBL" id="JACCCW010000002">
    <property type="protein sequence ID" value="NYF80696.1"/>
    <property type="molecule type" value="Genomic_DNA"/>
</dbReference>
<sequence>MKMKLWLAAAAAAAFAPILLVAQAPAGSTGQCKDGSYTTAASKSGACRGHKGIQTWYATTGASAPATTPAATTKPAPVPASAPQPTTKPAAVAASAPQPAKPTPTPASSGSSKVAAAGGGPGLVWVNTSSKVYHCQGTANYGTTKQGKYMSEADAKAMGAHADHGKPCSQ</sequence>
<comment type="caution">
    <text evidence="3">The sequence shown here is derived from an EMBL/GenBank/DDBJ whole genome shotgun (WGS) entry which is preliminary data.</text>
</comment>
<keyword evidence="4" id="KW-1185">Reference proteome</keyword>
<keyword evidence="2" id="KW-0732">Signal</keyword>
<feature type="chain" id="PRO_5031014117" description="DUF3761 domain-containing protein" evidence="2">
    <location>
        <begin position="27"/>
        <end position="170"/>
    </location>
</feature>
<organism evidence="3 4">
    <name type="scientific">Granulicella arctica</name>
    <dbReference type="NCBI Taxonomy" id="940613"/>
    <lineage>
        <taxon>Bacteria</taxon>
        <taxon>Pseudomonadati</taxon>
        <taxon>Acidobacteriota</taxon>
        <taxon>Terriglobia</taxon>
        <taxon>Terriglobales</taxon>
        <taxon>Acidobacteriaceae</taxon>
        <taxon>Granulicella</taxon>
    </lineage>
</organism>
<evidence type="ECO:0000313" key="4">
    <source>
        <dbReference type="Proteomes" id="UP000589520"/>
    </source>
</evidence>
<name>A0A7Y9TH58_9BACT</name>
<reference evidence="3 4" key="1">
    <citation type="submission" date="2020-07" db="EMBL/GenBank/DDBJ databases">
        <title>Genomic Encyclopedia of Type Strains, Phase IV (KMG-V): Genome sequencing to study the core and pangenomes of soil and plant-associated prokaryotes.</title>
        <authorList>
            <person name="Whitman W."/>
        </authorList>
    </citation>
    <scope>NUCLEOTIDE SEQUENCE [LARGE SCALE GENOMIC DNA]</scope>
    <source>
        <strain evidence="3 4">X4EP2</strain>
    </source>
</reference>
<protein>
    <recommendedName>
        <fullName evidence="5">DUF3761 domain-containing protein</fullName>
    </recommendedName>
</protein>
<feature type="compositionally biased region" description="Low complexity" evidence="1">
    <location>
        <begin position="106"/>
        <end position="116"/>
    </location>
</feature>
<accession>A0A7Y9TH58</accession>
<proteinExistence type="predicted"/>
<feature type="compositionally biased region" description="Low complexity" evidence="1">
    <location>
        <begin position="83"/>
        <end position="98"/>
    </location>
</feature>
<feature type="region of interest" description="Disordered" evidence="1">
    <location>
        <begin position="64"/>
        <end position="117"/>
    </location>
</feature>
<gene>
    <name evidence="3" type="ORF">HDF17_003016</name>
</gene>
<evidence type="ECO:0008006" key="5">
    <source>
        <dbReference type="Google" id="ProtNLM"/>
    </source>
</evidence>
<dbReference type="Pfam" id="PF12587">
    <property type="entry name" value="DUF3761"/>
    <property type="match status" value="1"/>
</dbReference>
<dbReference type="AlphaFoldDB" id="A0A7Y9TH58"/>